<dbReference type="EMBL" id="CAJVQB010000004">
    <property type="protein sequence ID" value="CAG8456515.1"/>
    <property type="molecule type" value="Genomic_DNA"/>
</dbReference>
<reference evidence="1 2" key="1">
    <citation type="submission" date="2021-06" db="EMBL/GenBank/DDBJ databases">
        <authorList>
            <person name="Kallberg Y."/>
            <person name="Tangrot J."/>
            <person name="Rosling A."/>
        </authorList>
    </citation>
    <scope>NUCLEOTIDE SEQUENCE [LARGE SCALE GENOMIC DNA]</scope>
    <source>
        <strain evidence="1 2">120-4 pot B 10/14</strain>
    </source>
</reference>
<protein>
    <submittedName>
        <fullName evidence="1">44426_t:CDS:1</fullName>
    </submittedName>
</protein>
<dbReference type="Proteomes" id="UP000789901">
    <property type="component" value="Unassembled WGS sequence"/>
</dbReference>
<evidence type="ECO:0000313" key="2">
    <source>
        <dbReference type="Proteomes" id="UP000789901"/>
    </source>
</evidence>
<keyword evidence="2" id="KW-1185">Reference proteome</keyword>
<evidence type="ECO:0000313" key="1">
    <source>
        <dbReference type="EMBL" id="CAG8456515.1"/>
    </source>
</evidence>
<sequence length="284" mass="32638">MVGRLGEIRYSILNQEQFQELYGKEWILMDGSSIFGSDLEKKFGWTSVSDLRGLFLRCKNNGRNDGLENPSGELALGQYHKDNLKSHNQVGFFVNNIEGQWGQSAYQGEFSSHRIANQGYDSTRSFIQSCEGLKYEISQYFNNLEQSHQEKLTKYLNKSDKQDPLEAFRQLIKLLLLPNKTIDDLNLLEIFKGKLPDANDDFNSVMKRIEFNGHPLGISANLFYLATLITHISYNDIWLLQSMHTGTGNQISLNFNYVYQWHSAITEDDAIWVEKKIQRNSTAG</sequence>
<comment type="caution">
    <text evidence="1">The sequence shown here is derived from an EMBL/GenBank/DDBJ whole genome shotgun (WGS) entry which is preliminary data.</text>
</comment>
<accession>A0ABM8VVL9</accession>
<gene>
    <name evidence="1" type="ORF">GMARGA_LOCUS85</name>
</gene>
<name>A0ABM8VVL9_GIGMA</name>
<organism evidence="1 2">
    <name type="scientific">Gigaspora margarita</name>
    <dbReference type="NCBI Taxonomy" id="4874"/>
    <lineage>
        <taxon>Eukaryota</taxon>
        <taxon>Fungi</taxon>
        <taxon>Fungi incertae sedis</taxon>
        <taxon>Mucoromycota</taxon>
        <taxon>Glomeromycotina</taxon>
        <taxon>Glomeromycetes</taxon>
        <taxon>Diversisporales</taxon>
        <taxon>Gigasporaceae</taxon>
        <taxon>Gigaspora</taxon>
    </lineage>
</organism>
<proteinExistence type="predicted"/>